<reference evidence="6 7" key="1">
    <citation type="submission" date="2022-09" db="EMBL/GenBank/DDBJ databases">
        <authorList>
            <person name="Giprobiosintez L."/>
        </authorList>
    </citation>
    <scope>NUCLEOTIDE SEQUENCE [LARGE SCALE GENOMIC DNA]</scope>
    <source>
        <strain evidence="7">VKPM-B-12549 (GBS-15)</strain>
    </source>
</reference>
<evidence type="ECO:0000313" key="7">
    <source>
        <dbReference type="Proteomes" id="UP001359308"/>
    </source>
</evidence>
<keyword evidence="3 4" id="KW-0067">ATP-binding</keyword>
<dbReference type="SUPFAM" id="SSF56059">
    <property type="entry name" value="Glutathione synthetase ATP-binding domain-like"/>
    <property type="match status" value="1"/>
</dbReference>
<dbReference type="Pfam" id="PF02655">
    <property type="entry name" value="ATP-grasp_3"/>
    <property type="match status" value="1"/>
</dbReference>
<dbReference type="PANTHER" id="PTHR43585:SF2">
    <property type="entry name" value="ATP-GRASP ENZYME FSQD"/>
    <property type="match status" value="1"/>
</dbReference>
<keyword evidence="7" id="KW-1185">Reference proteome</keyword>
<evidence type="ECO:0000256" key="1">
    <source>
        <dbReference type="ARBA" id="ARBA00022598"/>
    </source>
</evidence>
<dbReference type="PROSITE" id="PS50975">
    <property type="entry name" value="ATP_GRASP"/>
    <property type="match status" value="1"/>
</dbReference>
<dbReference type="InterPro" id="IPR052032">
    <property type="entry name" value="ATP-dep_AA_Ligase"/>
</dbReference>
<dbReference type="RefSeq" id="WP_198323895.1">
    <property type="nucleotide sequence ID" value="NZ_CP104311.1"/>
</dbReference>
<gene>
    <name evidence="6" type="ORF">N4J17_01015</name>
</gene>
<keyword evidence="2 4" id="KW-0547">Nucleotide-binding</keyword>
<protein>
    <submittedName>
        <fullName evidence="6">ATP-grasp domain-containing protein</fullName>
    </submittedName>
</protein>
<dbReference type="Gene3D" id="3.30.470.20">
    <property type="entry name" value="ATP-grasp fold, B domain"/>
    <property type="match status" value="1"/>
</dbReference>
<evidence type="ECO:0000313" key="6">
    <source>
        <dbReference type="EMBL" id="WWF02240.1"/>
    </source>
</evidence>
<dbReference type="Proteomes" id="UP001359308">
    <property type="component" value="Chromosome"/>
</dbReference>
<evidence type="ECO:0000256" key="3">
    <source>
        <dbReference type="ARBA" id="ARBA00022840"/>
    </source>
</evidence>
<organism evidence="6 7">
    <name type="scientific">Methylococcus capsulatus</name>
    <dbReference type="NCBI Taxonomy" id="414"/>
    <lineage>
        <taxon>Bacteria</taxon>
        <taxon>Pseudomonadati</taxon>
        <taxon>Pseudomonadota</taxon>
        <taxon>Gammaproteobacteria</taxon>
        <taxon>Methylococcales</taxon>
        <taxon>Methylococcaceae</taxon>
        <taxon>Methylococcus</taxon>
    </lineage>
</organism>
<evidence type="ECO:0000256" key="2">
    <source>
        <dbReference type="ARBA" id="ARBA00022741"/>
    </source>
</evidence>
<evidence type="ECO:0000259" key="5">
    <source>
        <dbReference type="PROSITE" id="PS50975"/>
    </source>
</evidence>
<dbReference type="InterPro" id="IPR013815">
    <property type="entry name" value="ATP_grasp_subdomain_1"/>
</dbReference>
<sequence>MEFDVLLVVGIDAVGIARFPRLLHDAGCRVTLLAPHGLAVARSRFVTRHVVTAAEPEALTGRLRTLLTERHFHHVIVGDEPTLTVIARHRGEAWLDGWFPVEHRSSDAVEVILSKSAFQRAAGAAGLTIPKFEVCTGLAEVKAAARVLGYPVMLKSPYGSSGSGVRKVAGEAELEAVFHLLDEGNGVMLVQQFVDGQVGSSDVLFDRGVPVCWHSWYSRLCWPRPMASSCAREAMVHRDIGPMLAGVGALSGFRGFAGVDWIHDVERNRVYLIEFNPRPTPTYHLDVHSGVRFADAFRAMLAGTRGAGCREPSAAACGRVIHLFPQSLYRAVSERDLDSLLRCWSDAPWSDPVLMAAHLRRVFTHFLPMRWRRAVKRLLCR</sequence>
<dbReference type="InterPro" id="IPR003806">
    <property type="entry name" value="ATP-grasp_PylC-type"/>
</dbReference>
<evidence type="ECO:0000256" key="4">
    <source>
        <dbReference type="PROSITE-ProRule" id="PRU00409"/>
    </source>
</evidence>
<dbReference type="PANTHER" id="PTHR43585">
    <property type="entry name" value="FUMIPYRROLE BIOSYNTHESIS PROTEIN C"/>
    <property type="match status" value="1"/>
</dbReference>
<name>A0ABZ2F6N1_METCP</name>
<accession>A0ABZ2F6N1</accession>
<dbReference type="EMBL" id="CP104311">
    <property type="protein sequence ID" value="WWF02240.1"/>
    <property type="molecule type" value="Genomic_DNA"/>
</dbReference>
<dbReference type="InterPro" id="IPR011761">
    <property type="entry name" value="ATP-grasp"/>
</dbReference>
<feature type="domain" description="ATP-grasp" evidence="5">
    <location>
        <begin position="119"/>
        <end position="302"/>
    </location>
</feature>
<keyword evidence="1" id="KW-0436">Ligase</keyword>
<dbReference type="Gene3D" id="3.30.1490.20">
    <property type="entry name" value="ATP-grasp fold, A domain"/>
    <property type="match status" value="1"/>
</dbReference>
<proteinExistence type="predicted"/>